<dbReference type="RefSeq" id="WP_034373421.1">
    <property type="nucleotide sequence ID" value="NZ_KN323183.1"/>
</dbReference>
<dbReference type="InterPro" id="IPR045633">
    <property type="entry name" value="DUF6414"/>
</dbReference>
<keyword evidence="3" id="KW-1185">Reference proteome</keyword>
<protein>
    <submittedName>
        <fullName evidence="2">Uncharacterized protein</fullName>
    </submittedName>
</protein>
<evidence type="ECO:0000313" key="2">
    <source>
        <dbReference type="EMBL" id="KDS92716.1"/>
    </source>
</evidence>
<proteinExistence type="predicted"/>
<gene>
    <name evidence="2" type="ORF">DHOM_09310</name>
</gene>
<dbReference type="EMBL" id="JDRS01000016">
    <property type="protein sequence ID" value="KDS92716.1"/>
    <property type="molecule type" value="Genomic_DNA"/>
</dbReference>
<evidence type="ECO:0000256" key="1">
    <source>
        <dbReference type="SAM" id="MobiDB-lite"/>
    </source>
</evidence>
<accession>A0ABR4SI22</accession>
<dbReference type="Pfam" id="PF19952">
    <property type="entry name" value="DUF6414"/>
    <property type="match status" value="1"/>
</dbReference>
<reference evidence="2 3" key="1">
    <citation type="submission" date="2014-01" db="EMBL/GenBank/DDBJ databases">
        <title>Draft genome sequence of the multidrug-resistant clinical isolate Dermabacter hominis 1368.</title>
        <authorList>
            <person name="Albersmeier A."/>
            <person name="Bomholt C."/>
            <person name="Glaub A."/>
            <person name="Ruckert C."/>
            <person name="Soriano F."/>
            <person name="Fernandez-Natal I."/>
            <person name="Tauch A."/>
        </authorList>
    </citation>
    <scope>NUCLEOTIDE SEQUENCE [LARGE SCALE GENOMIC DNA]</scope>
    <source>
        <strain evidence="2 3">1368</strain>
    </source>
</reference>
<comment type="caution">
    <text evidence="2">The sequence shown here is derived from an EMBL/GenBank/DDBJ whole genome shotgun (WGS) entry which is preliminary data.</text>
</comment>
<name>A0ABR4SI22_9MICO</name>
<dbReference type="Proteomes" id="UP000030182">
    <property type="component" value="Unassembled WGS sequence"/>
</dbReference>
<organism evidence="2 3">
    <name type="scientific">Dermabacter hominis 1368</name>
    <dbReference type="NCBI Taxonomy" id="1450519"/>
    <lineage>
        <taxon>Bacteria</taxon>
        <taxon>Bacillati</taxon>
        <taxon>Actinomycetota</taxon>
        <taxon>Actinomycetes</taxon>
        <taxon>Micrococcales</taxon>
        <taxon>Dermabacteraceae</taxon>
        <taxon>Dermabacter</taxon>
    </lineage>
</organism>
<feature type="region of interest" description="Disordered" evidence="1">
    <location>
        <begin position="51"/>
        <end position="70"/>
    </location>
</feature>
<evidence type="ECO:0000313" key="3">
    <source>
        <dbReference type="Proteomes" id="UP000030182"/>
    </source>
</evidence>
<sequence>MSAASWWQRLFRRKPAVVPNQTTADPKRPDLREFIYLDEVSLLSLLSSQNGEVTDSKSEQASEGSEASIDATAGVSPGVIAKAETTSRYQTNNSSTIQTSRKATAQSRFRDLHSIDGLRIVEPIVVGTPAKDIESLKKIDTLSELASEAELHRGKLVELRVKLAADPVFHLGTMVSEFTSMAEDYPEMFAAEGGLATLQEVQPINKILKRLLAGLVPIRAVAVDYVVVEIDEVKYLAHKQLIEGLKLKNQPLEIVGVTEQEAYWKDLRRVLFSEAEFTVLARISQSGLQESWTPVKLADLFTDVTPDLVEQINAAGRVPFSRASSKPVESAPDAKLAAALLHYVDSLLHELSRSLEPDQEEAVAQRIAELKSLSATVSDQTSAFSLITSFVLELVGGELDSARALELRTAAREAVGLSLFPASSSLSHAAPTAPEPKEGDEPLLLDVEFVAIYW</sequence>